<organism evidence="1 2">
    <name type="scientific">Fimbriimonas ginsengisoli Gsoil 348</name>
    <dbReference type="NCBI Taxonomy" id="661478"/>
    <lineage>
        <taxon>Bacteria</taxon>
        <taxon>Bacillati</taxon>
        <taxon>Armatimonadota</taxon>
        <taxon>Fimbriimonadia</taxon>
        <taxon>Fimbriimonadales</taxon>
        <taxon>Fimbriimonadaceae</taxon>
        <taxon>Fimbriimonas</taxon>
    </lineage>
</organism>
<dbReference type="HOGENOM" id="CLU_711237_0_0_0"/>
<evidence type="ECO:0000313" key="1">
    <source>
        <dbReference type="EMBL" id="AIE84808.1"/>
    </source>
</evidence>
<sequence length="388" mass="42283">MRVNLTKPNGLGQTFGRAEFLYLTGQGVSRRAAGDLSAVIRRIQLEDQYGLVAALSPETALPLRAFTSQIAAVDVPFSSTTNPNSRLFESLELSFLKFYREEDSGPPTPLNPPTPRSFPARIRVLPGRNTSVPILLNDAMFTDDGSGTVQFNEDEFRFRNLSDKGYIDSFLTDFVAFDLSGLANTDRPQLSTGEFANRVYMSGDNIAISAGGQSGSFEELTADASQPIIGAYGPQNLLRNTPGTYNLTQIDPTDLTFMARITSLQGIWRDYTTVLTGIGTFEVLVFPTVQDNASQEMAVILRDGSGTITQFYFGHLNLDLGRFQIFPVKDIVNADATGELDGTISNLVKGDGSPTTSPDNTRFGTYTFTTGTLPTGFQTTGTFVVFRQ</sequence>
<keyword evidence="2" id="KW-1185">Reference proteome</keyword>
<dbReference type="KEGG" id="fgi:OP10G_1440"/>
<gene>
    <name evidence="1" type="ORF">OP10G_1440</name>
</gene>
<dbReference type="AlphaFoldDB" id="A0A068NML1"/>
<proteinExistence type="predicted"/>
<accession>A0A068NML1</accession>
<name>A0A068NML1_FIMGI</name>
<evidence type="ECO:0000313" key="2">
    <source>
        <dbReference type="Proteomes" id="UP000027982"/>
    </source>
</evidence>
<protein>
    <submittedName>
        <fullName evidence="1">Uncharacterized protein</fullName>
    </submittedName>
</protein>
<dbReference type="EMBL" id="CP007139">
    <property type="protein sequence ID" value="AIE84808.1"/>
    <property type="molecule type" value="Genomic_DNA"/>
</dbReference>
<dbReference type="Proteomes" id="UP000027982">
    <property type="component" value="Chromosome"/>
</dbReference>
<reference evidence="1 2" key="1">
    <citation type="journal article" date="2014" name="PLoS ONE">
        <title>The first complete genome sequence of the class fimbriimonadia in the phylum armatimonadetes.</title>
        <authorList>
            <person name="Hu Z.Y."/>
            <person name="Wang Y.Z."/>
            <person name="Im W.T."/>
            <person name="Wang S.Y."/>
            <person name="Zhao G.P."/>
            <person name="Zheng H.J."/>
            <person name="Quan Z.X."/>
        </authorList>
    </citation>
    <scope>NUCLEOTIDE SEQUENCE [LARGE SCALE GENOMIC DNA]</scope>
    <source>
        <strain evidence="1">Gsoil 348</strain>
    </source>
</reference>
<dbReference type="STRING" id="661478.OP10G_1440"/>